<feature type="region of interest" description="Disordered" evidence="6">
    <location>
        <begin position="33"/>
        <end position="80"/>
    </location>
</feature>
<dbReference type="PRINTS" id="PR00792">
    <property type="entry name" value="PEPSIN"/>
</dbReference>
<sequence length="384" mass="40182">MAFFYSAEVDIGSPPQRVSVLVDTGSSELWVNPDCSSAPTESQKRQCDSFGRYEPSRSNTPPSGPHGSEDIKYGDPSDASTQTSVSIDYYRDVVSLGGAVVSNQTLGVVSRSRGQTQGILGLAPTLRGDEPYSLVLSSMAAQGLIHARLFSLDLRSKGDEAGAVVYGGVDRARFAGGLERCAMVDGSEGERRLAIKLAAVGYTPGPEEGGSVRTWRVRGSESDPDPDSGASVMLDSGTTLSRLHAEVAAPLLSALDAGPRRSDGYYPVPCSSSSSSSSSSTPSRATVDFTFGRKTIRVPVSDFILDMDGSSGERECYAGLVVTESQQILGDSVLRAGYFVFDWDNGAVHVAQAVDCGVGGDVLPVGGGVFPRGSLGGVGRFPLL</sequence>
<evidence type="ECO:0000313" key="9">
    <source>
        <dbReference type="Proteomes" id="UP000562929"/>
    </source>
</evidence>
<dbReference type="GO" id="GO:0006508">
    <property type="term" value="P:proteolysis"/>
    <property type="evidence" value="ECO:0007669"/>
    <property type="project" value="UniProtKB-KW"/>
</dbReference>
<dbReference type="PROSITE" id="PS51767">
    <property type="entry name" value="PEPTIDASE_A1"/>
    <property type="match status" value="1"/>
</dbReference>
<keyword evidence="5" id="KW-0645">Protease</keyword>
<dbReference type="OrthoDB" id="771136at2759"/>
<dbReference type="Proteomes" id="UP000562929">
    <property type="component" value="Unassembled WGS sequence"/>
</dbReference>
<dbReference type="InterPro" id="IPR033121">
    <property type="entry name" value="PEPTIDASE_A1"/>
</dbReference>
<evidence type="ECO:0000256" key="1">
    <source>
        <dbReference type="ARBA" id="ARBA00007447"/>
    </source>
</evidence>
<accession>A0A8H4Q2W3</accession>
<dbReference type="EMBL" id="JAACLJ010000007">
    <property type="protein sequence ID" value="KAF4583079.1"/>
    <property type="molecule type" value="Genomic_DNA"/>
</dbReference>
<dbReference type="PROSITE" id="PS00141">
    <property type="entry name" value="ASP_PROTEASE"/>
    <property type="match status" value="2"/>
</dbReference>
<name>A0A8H4Q2W3_9HYPO</name>
<keyword evidence="2 5" id="KW-0064">Aspartyl protease</keyword>
<dbReference type="InterPro" id="IPR021109">
    <property type="entry name" value="Peptidase_aspartic_dom_sf"/>
</dbReference>
<feature type="region of interest" description="Disordered" evidence="6">
    <location>
        <begin position="266"/>
        <end position="285"/>
    </location>
</feature>
<organism evidence="8 9">
    <name type="scientific">Ophiocordyceps camponoti-floridani</name>
    <dbReference type="NCBI Taxonomy" id="2030778"/>
    <lineage>
        <taxon>Eukaryota</taxon>
        <taxon>Fungi</taxon>
        <taxon>Dikarya</taxon>
        <taxon>Ascomycota</taxon>
        <taxon>Pezizomycotina</taxon>
        <taxon>Sordariomycetes</taxon>
        <taxon>Hypocreomycetidae</taxon>
        <taxon>Hypocreales</taxon>
        <taxon>Ophiocordycipitaceae</taxon>
        <taxon>Ophiocordyceps</taxon>
    </lineage>
</organism>
<dbReference type="Pfam" id="PF00026">
    <property type="entry name" value="Asp"/>
    <property type="match status" value="1"/>
</dbReference>
<feature type="disulfide bond" evidence="4">
    <location>
        <begin position="270"/>
        <end position="316"/>
    </location>
</feature>
<dbReference type="SUPFAM" id="SSF50630">
    <property type="entry name" value="Acid proteases"/>
    <property type="match status" value="1"/>
</dbReference>
<protein>
    <submittedName>
        <fullName evidence="8">Secreted aspartic proteinase</fullName>
    </submittedName>
</protein>
<feature type="compositionally biased region" description="Low complexity" evidence="6">
    <location>
        <begin position="271"/>
        <end position="280"/>
    </location>
</feature>
<dbReference type="InterPro" id="IPR001969">
    <property type="entry name" value="Aspartic_peptidase_AS"/>
</dbReference>
<dbReference type="PANTHER" id="PTHR47966:SF65">
    <property type="entry name" value="ASPARTIC-TYPE ENDOPEPTIDASE"/>
    <property type="match status" value="1"/>
</dbReference>
<reference evidence="8 9" key="1">
    <citation type="journal article" date="2020" name="G3 (Bethesda)">
        <title>Genetic Underpinnings of Host Manipulation by Ophiocordyceps as Revealed by Comparative Transcriptomics.</title>
        <authorList>
            <person name="Will I."/>
            <person name="Das B."/>
            <person name="Trinh T."/>
            <person name="Brachmann A."/>
            <person name="Ohm R.A."/>
            <person name="de Bekker C."/>
        </authorList>
    </citation>
    <scope>NUCLEOTIDE SEQUENCE [LARGE SCALE GENOMIC DNA]</scope>
    <source>
        <strain evidence="8 9">EC05</strain>
    </source>
</reference>
<feature type="region of interest" description="Disordered" evidence="6">
    <location>
        <begin position="207"/>
        <end position="234"/>
    </location>
</feature>
<evidence type="ECO:0000256" key="2">
    <source>
        <dbReference type="ARBA" id="ARBA00022750"/>
    </source>
</evidence>
<feature type="active site" evidence="3">
    <location>
        <position position="23"/>
    </location>
</feature>
<dbReference type="Gene3D" id="2.40.70.10">
    <property type="entry name" value="Acid Proteases"/>
    <property type="match status" value="2"/>
</dbReference>
<comment type="similarity">
    <text evidence="1 5">Belongs to the peptidase A1 family.</text>
</comment>
<evidence type="ECO:0000256" key="3">
    <source>
        <dbReference type="PIRSR" id="PIRSR601461-1"/>
    </source>
</evidence>
<evidence type="ECO:0000259" key="7">
    <source>
        <dbReference type="PROSITE" id="PS51767"/>
    </source>
</evidence>
<feature type="active site" evidence="3">
    <location>
        <position position="235"/>
    </location>
</feature>
<dbReference type="AlphaFoldDB" id="A0A8H4Q2W3"/>
<evidence type="ECO:0000313" key="8">
    <source>
        <dbReference type="EMBL" id="KAF4583079.1"/>
    </source>
</evidence>
<keyword evidence="4" id="KW-1015">Disulfide bond</keyword>
<gene>
    <name evidence="8" type="ORF">GQ602_006223</name>
</gene>
<dbReference type="PANTHER" id="PTHR47966">
    <property type="entry name" value="BETA-SITE APP-CLEAVING ENZYME, ISOFORM A-RELATED"/>
    <property type="match status" value="1"/>
</dbReference>
<dbReference type="GO" id="GO:0004190">
    <property type="term" value="F:aspartic-type endopeptidase activity"/>
    <property type="evidence" value="ECO:0007669"/>
    <property type="project" value="UniProtKB-KW"/>
</dbReference>
<dbReference type="InterPro" id="IPR001461">
    <property type="entry name" value="Aspartic_peptidase_A1"/>
</dbReference>
<proteinExistence type="inferred from homology"/>
<evidence type="ECO:0000256" key="6">
    <source>
        <dbReference type="SAM" id="MobiDB-lite"/>
    </source>
</evidence>
<keyword evidence="9" id="KW-1185">Reference proteome</keyword>
<feature type="domain" description="Peptidase A1" evidence="7">
    <location>
        <begin position="5"/>
        <end position="351"/>
    </location>
</feature>
<evidence type="ECO:0000256" key="5">
    <source>
        <dbReference type="RuleBase" id="RU000454"/>
    </source>
</evidence>
<comment type="caution">
    <text evidence="8">The sequence shown here is derived from an EMBL/GenBank/DDBJ whole genome shotgun (WGS) entry which is preliminary data.</text>
</comment>
<evidence type="ECO:0000256" key="4">
    <source>
        <dbReference type="PIRSR" id="PIRSR601461-2"/>
    </source>
</evidence>
<keyword evidence="5" id="KW-0378">Hydrolase</keyword>